<dbReference type="Pfam" id="PF02771">
    <property type="entry name" value="Acyl-CoA_dh_N"/>
    <property type="match status" value="1"/>
</dbReference>
<dbReference type="Gene3D" id="1.20.140.10">
    <property type="entry name" value="Butyryl-CoA Dehydrogenase, subunit A, domain 3"/>
    <property type="match status" value="1"/>
</dbReference>
<evidence type="ECO:0000313" key="8">
    <source>
        <dbReference type="EMBL" id="WOJ96673.1"/>
    </source>
</evidence>
<comment type="similarity">
    <text evidence="2">Belongs to the acyl-CoA dehydrogenase family.</text>
</comment>
<name>A0ABZ0IAW8_9GAMM</name>
<dbReference type="InterPro" id="IPR009100">
    <property type="entry name" value="AcylCoA_DH/oxidase_NM_dom_sf"/>
</dbReference>
<feature type="domain" description="Acyl-CoA dehydrogenase/oxidase C-terminal" evidence="6">
    <location>
        <begin position="233"/>
        <end position="368"/>
    </location>
</feature>
<evidence type="ECO:0000256" key="4">
    <source>
        <dbReference type="ARBA" id="ARBA00022827"/>
    </source>
</evidence>
<dbReference type="SUPFAM" id="SSF56645">
    <property type="entry name" value="Acyl-CoA dehydrogenase NM domain-like"/>
    <property type="match status" value="1"/>
</dbReference>
<dbReference type="Proteomes" id="UP001626549">
    <property type="component" value="Chromosome"/>
</dbReference>
<dbReference type="GO" id="GO:0016491">
    <property type="term" value="F:oxidoreductase activity"/>
    <property type="evidence" value="ECO:0007669"/>
    <property type="project" value="UniProtKB-KW"/>
</dbReference>
<dbReference type="EC" id="1.-.-.-" evidence="8"/>
<keyword evidence="3" id="KW-0285">Flavoprotein</keyword>
<dbReference type="InterPro" id="IPR013786">
    <property type="entry name" value="AcylCoA_DH/ox_N"/>
</dbReference>
<evidence type="ECO:0000259" key="7">
    <source>
        <dbReference type="Pfam" id="PF02771"/>
    </source>
</evidence>
<protein>
    <submittedName>
        <fullName evidence="8">Acyl-CoA dehydrogenase family protein</fullName>
        <ecNumber evidence="8">1.-.-.-</ecNumber>
    </submittedName>
</protein>
<dbReference type="RefSeq" id="WP_407327344.1">
    <property type="nucleotide sequence ID" value="NZ_CP136865.1"/>
</dbReference>
<feature type="domain" description="Acyl-CoA dehydrogenase/oxidase N-terminal" evidence="7">
    <location>
        <begin position="13"/>
        <end position="122"/>
    </location>
</feature>
<dbReference type="EMBL" id="CP136865">
    <property type="protein sequence ID" value="WOJ96673.1"/>
    <property type="molecule type" value="Genomic_DNA"/>
</dbReference>
<dbReference type="PANTHER" id="PTHR43884:SF20">
    <property type="entry name" value="ACYL-COA DEHYDROGENASE FADE28"/>
    <property type="match status" value="1"/>
</dbReference>
<evidence type="ECO:0000256" key="1">
    <source>
        <dbReference type="ARBA" id="ARBA00001974"/>
    </source>
</evidence>
<dbReference type="Pfam" id="PF00441">
    <property type="entry name" value="Acyl-CoA_dh_1"/>
    <property type="match status" value="1"/>
</dbReference>
<keyword evidence="9" id="KW-1185">Reference proteome</keyword>
<accession>A0ABZ0IAW8</accession>
<sequence length="373" mass="39306">MSVMGSTAMHFDEEQSMLLDYARSFCADRGGLDAAREHLEAPLEYSPAVWEEIVAMGWTGIGLPEELGGAGLGIGAAVPVAESLGKSLMGTPLLSTLLAAQLLLRADGEASAETLRAIAAGEAACVAELESEDWNALPSSTVVDASGLLQGQKRLVMDAQSARWVVVVALVGGEPGLAVVDAESLSAEAVSPRVLIDNTHRAADITFDGVKPVLLVSGAGVLDALRDYRLLGALLVAAESTGAAAACLDVTVDYLKTRKQFGKLIGSYQALKHPSVEILNMMDSARSFVYHASSLVGADALAKDQEVACRMAKAQATEALKFAGDRAVQFHGGMGFTWDCDAQLFIRRAQGAQQQFGDAQHHRQRLAALLLDD</sequence>
<dbReference type="InterPro" id="IPR009075">
    <property type="entry name" value="AcylCo_DH/oxidase_C"/>
</dbReference>
<evidence type="ECO:0000256" key="3">
    <source>
        <dbReference type="ARBA" id="ARBA00022630"/>
    </source>
</evidence>
<evidence type="ECO:0000313" key="9">
    <source>
        <dbReference type="Proteomes" id="UP001626549"/>
    </source>
</evidence>
<dbReference type="InterPro" id="IPR036250">
    <property type="entry name" value="AcylCo_DH-like_C"/>
</dbReference>
<evidence type="ECO:0000256" key="5">
    <source>
        <dbReference type="ARBA" id="ARBA00023002"/>
    </source>
</evidence>
<dbReference type="InterPro" id="IPR037069">
    <property type="entry name" value="AcylCoA_DH/ox_N_sf"/>
</dbReference>
<evidence type="ECO:0000256" key="2">
    <source>
        <dbReference type="ARBA" id="ARBA00009347"/>
    </source>
</evidence>
<comment type="cofactor">
    <cofactor evidence="1">
        <name>FAD</name>
        <dbReference type="ChEBI" id="CHEBI:57692"/>
    </cofactor>
</comment>
<organism evidence="8 9">
    <name type="scientific">Congregibacter brevis</name>
    <dbReference type="NCBI Taxonomy" id="3081201"/>
    <lineage>
        <taxon>Bacteria</taxon>
        <taxon>Pseudomonadati</taxon>
        <taxon>Pseudomonadota</taxon>
        <taxon>Gammaproteobacteria</taxon>
        <taxon>Cellvibrionales</taxon>
        <taxon>Halieaceae</taxon>
        <taxon>Congregibacter</taxon>
    </lineage>
</organism>
<dbReference type="Gene3D" id="1.10.540.10">
    <property type="entry name" value="Acyl-CoA dehydrogenase/oxidase, N-terminal domain"/>
    <property type="match status" value="1"/>
</dbReference>
<keyword evidence="5 8" id="KW-0560">Oxidoreductase</keyword>
<gene>
    <name evidence="8" type="ORF">R0137_15690</name>
</gene>
<evidence type="ECO:0000259" key="6">
    <source>
        <dbReference type="Pfam" id="PF00441"/>
    </source>
</evidence>
<dbReference type="PANTHER" id="PTHR43884">
    <property type="entry name" value="ACYL-COA DEHYDROGENASE"/>
    <property type="match status" value="1"/>
</dbReference>
<reference evidence="8 9" key="1">
    <citation type="submission" date="2023-10" db="EMBL/GenBank/DDBJ databases">
        <title>Two novel species belonging to the OM43/NOR5 clade.</title>
        <authorList>
            <person name="Park M."/>
        </authorList>
    </citation>
    <scope>NUCLEOTIDE SEQUENCE [LARGE SCALE GENOMIC DNA]</scope>
    <source>
        <strain evidence="8 9">IMCC45268</strain>
    </source>
</reference>
<keyword evidence="4" id="KW-0274">FAD</keyword>
<dbReference type="SUPFAM" id="SSF47203">
    <property type="entry name" value="Acyl-CoA dehydrogenase C-terminal domain-like"/>
    <property type="match status" value="1"/>
</dbReference>
<proteinExistence type="inferred from homology"/>